<dbReference type="EMBL" id="RYYV01000007">
    <property type="protein sequence ID" value="RUL75281.1"/>
    <property type="molecule type" value="Genomic_DNA"/>
</dbReference>
<evidence type="ECO:0000313" key="2">
    <source>
        <dbReference type="Proteomes" id="UP000274358"/>
    </source>
</evidence>
<protein>
    <submittedName>
        <fullName evidence="1">Uncharacterized protein</fullName>
    </submittedName>
</protein>
<dbReference type="RefSeq" id="WP_126684840.1">
    <property type="nucleotide sequence ID" value="NZ_RYYV01000007.1"/>
</dbReference>
<gene>
    <name evidence="1" type="ORF">EKH80_11155</name>
</gene>
<accession>A0A432M5X0</accession>
<comment type="caution">
    <text evidence="1">The sequence shown here is derived from an EMBL/GenBank/DDBJ whole genome shotgun (WGS) entry which is preliminary data.</text>
</comment>
<sequence>MSGIYIHSTNALMPILESGIFLGSSKSSAKLGPDAPKQNPTTLFIEWMVGRVEESVTRFRLDRGGTRGILVFKDPKNQLDKSRKYPALKGENLKLSQLSLRAVIASQEDLGLTGDGDEVEFYVKAVTPMIKAYKGNPFGFYARPFNDAVFANSINAVLREALAHGCFT</sequence>
<dbReference type="Proteomes" id="UP000274358">
    <property type="component" value="Unassembled WGS sequence"/>
</dbReference>
<keyword evidence="2" id="KW-1185">Reference proteome</keyword>
<evidence type="ECO:0000313" key="1">
    <source>
        <dbReference type="EMBL" id="RUL75281.1"/>
    </source>
</evidence>
<dbReference type="AlphaFoldDB" id="A0A432M5X0"/>
<reference evidence="1 2" key="1">
    <citation type="submission" date="2018-12" db="EMBL/GenBank/DDBJ databases">
        <title>Dyella dinghuensis sp. nov. DHOA06 and Dyella choica sp. nov. 4M-K27, isolated from forest soil.</title>
        <authorList>
            <person name="Qiu L.-H."/>
            <person name="Gao Z.-H."/>
        </authorList>
    </citation>
    <scope>NUCLEOTIDE SEQUENCE [LARGE SCALE GENOMIC DNA]</scope>
    <source>
        <strain evidence="1 2">4M-K27</strain>
    </source>
</reference>
<proteinExistence type="predicted"/>
<name>A0A432M5X0_9GAMM</name>
<organism evidence="1 2">
    <name type="scientific">Dyella choica</name>
    <dbReference type="NCBI Taxonomy" id="1927959"/>
    <lineage>
        <taxon>Bacteria</taxon>
        <taxon>Pseudomonadati</taxon>
        <taxon>Pseudomonadota</taxon>
        <taxon>Gammaproteobacteria</taxon>
        <taxon>Lysobacterales</taxon>
        <taxon>Rhodanobacteraceae</taxon>
        <taxon>Dyella</taxon>
    </lineage>
</organism>